<keyword evidence="5 7" id="KW-1133">Transmembrane helix</keyword>
<dbReference type="Proteomes" id="UP001300012">
    <property type="component" value="Unassembled WGS sequence"/>
</dbReference>
<dbReference type="InterPro" id="IPR000515">
    <property type="entry name" value="MetI-like"/>
</dbReference>
<protein>
    <submittedName>
        <fullName evidence="9">ABC transporter permease</fullName>
    </submittedName>
</protein>
<dbReference type="PANTHER" id="PTHR43386:SF23">
    <property type="entry name" value="ABC TRANSPORTER"/>
    <property type="match status" value="1"/>
</dbReference>
<feature type="transmembrane region" description="Helical" evidence="7">
    <location>
        <begin position="251"/>
        <end position="271"/>
    </location>
</feature>
<proteinExistence type="inferred from homology"/>
<accession>A0ABT1YCQ2</accession>
<dbReference type="SUPFAM" id="SSF161098">
    <property type="entry name" value="MetI-like"/>
    <property type="match status" value="1"/>
</dbReference>
<evidence type="ECO:0000313" key="9">
    <source>
        <dbReference type="EMBL" id="MCR8630194.1"/>
    </source>
</evidence>
<evidence type="ECO:0000256" key="3">
    <source>
        <dbReference type="ARBA" id="ARBA00022475"/>
    </source>
</evidence>
<dbReference type="EMBL" id="JANQBD010000002">
    <property type="protein sequence ID" value="MCR8630194.1"/>
    <property type="molecule type" value="Genomic_DNA"/>
</dbReference>
<dbReference type="CDD" id="cd06261">
    <property type="entry name" value="TM_PBP2"/>
    <property type="match status" value="1"/>
</dbReference>
<evidence type="ECO:0000256" key="6">
    <source>
        <dbReference type="ARBA" id="ARBA00023136"/>
    </source>
</evidence>
<dbReference type="InterPro" id="IPR050366">
    <property type="entry name" value="BP-dependent_transpt_permease"/>
</dbReference>
<keyword evidence="6 7" id="KW-0472">Membrane</keyword>
<dbReference type="Gene3D" id="1.10.3720.10">
    <property type="entry name" value="MetI-like"/>
    <property type="match status" value="1"/>
</dbReference>
<dbReference type="InterPro" id="IPR035906">
    <property type="entry name" value="MetI-like_sf"/>
</dbReference>
<feature type="transmembrane region" description="Helical" evidence="7">
    <location>
        <begin position="120"/>
        <end position="141"/>
    </location>
</feature>
<reference evidence="9 10" key="1">
    <citation type="submission" date="2022-08" db="EMBL/GenBank/DDBJ databases">
        <title>Paenibacillus endoradicis sp. nov., Paenibacillus radicibacter sp. nov and Paenibacillus pararadicis sp. nov., three cold-adapted plant growth-promoting bacteria isolated from root of Larix gmelinii in Great Khingan.</title>
        <authorList>
            <person name="Xue H."/>
        </authorList>
    </citation>
    <scope>NUCLEOTIDE SEQUENCE [LARGE SCALE GENOMIC DNA]</scope>
    <source>
        <strain evidence="9 10">N5-1-1-5</strain>
    </source>
</reference>
<name>A0ABT1YCQ2_9BACL</name>
<evidence type="ECO:0000259" key="8">
    <source>
        <dbReference type="PROSITE" id="PS50928"/>
    </source>
</evidence>
<comment type="subcellular location">
    <subcellularLocation>
        <location evidence="1 7">Cell membrane</location>
        <topology evidence="1 7">Multi-pass membrane protein</topology>
    </subcellularLocation>
</comment>
<evidence type="ECO:0000256" key="5">
    <source>
        <dbReference type="ARBA" id="ARBA00022989"/>
    </source>
</evidence>
<gene>
    <name evidence="9" type="ORF">NV381_03160</name>
</gene>
<evidence type="ECO:0000256" key="1">
    <source>
        <dbReference type="ARBA" id="ARBA00004651"/>
    </source>
</evidence>
<keyword evidence="4 7" id="KW-0812">Transmembrane</keyword>
<comment type="similarity">
    <text evidence="7">Belongs to the binding-protein-dependent transport system permease family.</text>
</comment>
<feature type="transmembrane region" description="Helical" evidence="7">
    <location>
        <begin position="147"/>
        <end position="164"/>
    </location>
</feature>
<organism evidence="9 10">
    <name type="scientific">Paenibacillus radicis</name>
    <name type="common">ex Xue et al. 2023</name>
    <dbReference type="NCBI Taxonomy" id="2972489"/>
    <lineage>
        <taxon>Bacteria</taxon>
        <taxon>Bacillati</taxon>
        <taxon>Bacillota</taxon>
        <taxon>Bacilli</taxon>
        <taxon>Bacillales</taxon>
        <taxon>Paenibacillaceae</taxon>
        <taxon>Paenibacillus</taxon>
    </lineage>
</organism>
<dbReference type="PANTHER" id="PTHR43386">
    <property type="entry name" value="OLIGOPEPTIDE TRANSPORT SYSTEM PERMEASE PROTEIN APPC"/>
    <property type="match status" value="1"/>
</dbReference>
<evidence type="ECO:0000256" key="2">
    <source>
        <dbReference type="ARBA" id="ARBA00022448"/>
    </source>
</evidence>
<feature type="transmembrane region" description="Helical" evidence="7">
    <location>
        <begin position="22"/>
        <end position="43"/>
    </location>
</feature>
<dbReference type="Pfam" id="PF00528">
    <property type="entry name" value="BPD_transp_1"/>
    <property type="match status" value="1"/>
</dbReference>
<evidence type="ECO:0000313" key="10">
    <source>
        <dbReference type="Proteomes" id="UP001300012"/>
    </source>
</evidence>
<evidence type="ECO:0000256" key="7">
    <source>
        <dbReference type="RuleBase" id="RU363032"/>
    </source>
</evidence>
<sequence>MYSDKAANKLLRKRLFNRRQQTLLYIALCVVLLSTILLTGNLITEETLRVSFTEKNLQPSLSHIYGTDWFGRDMFLRTVKGLSLSIIIGVVATVASGIIALILGVAAAIGGKKLDTFINWLIDVVMGLPHLIFLILISFVLGKGPQGIIIGIILTHWTYIARVIRAEVLQLKSSQYVLASRSFGKSNWYIARHHILPHVLPQFLVGLILMFPHAILHEASLTFLGFGLSPHQPGIGVILSESLKYLSTGQWWIALMPGLSLLIIVILFDLLGEKVEALINPYKAHE</sequence>
<feature type="transmembrane region" description="Helical" evidence="7">
    <location>
        <begin position="195"/>
        <end position="216"/>
    </location>
</feature>
<keyword evidence="2 7" id="KW-0813">Transport</keyword>
<evidence type="ECO:0000256" key="4">
    <source>
        <dbReference type="ARBA" id="ARBA00022692"/>
    </source>
</evidence>
<keyword evidence="3" id="KW-1003">Cell membrane</keyword>
<feature type="domain" description="ABC transmembrane type-1" evidence="8">
    <location>
        <begin position="82"/>
        <end position="272"/>
    </location>
</feature>
<comment type="caution">
    <text evidence="9">The sequence shown here is derived from an EMBL/GenBank/DDBJ whole genome shotgun (WGS) entry which is preliminary data.</text>
</comment>
<keyword evidence="10" id="KW-1185">Reference proteome</keyword>
<dbReference type="PROSITE" id="PS50928">
    <property type="entry name" value="ABC_TM1"/>
    <property type="match status" value="1"/>
</dbReference>
<feature type="transmembrane region" description="Helical" evidence="7">
    <location>
        <begin position="82"/>
        <end position="108"/>
    </location>
</feature>